<comment type="caution">
    <text evidence="1">The sequence shown here is derived from an EMBL/GenBank/DDBJ whole genome shotgun (WGS) entry which is preliminary data.</text>
</comment>
<dbReference type="EMBL" id="BARU01031502">
    <property type="protein sequence ID" value="GAH75036.1"/>
    <property type="molecule type" value="Genomic_DNA"/>
</dbReference>
<reference evidence="1" key="1">
    <citation type="journal article" date="2014" name="Front. Microbiol.">
        <title>High frequency of phylogenetically diverse reductive dehalogenase-homologous genes in deep subseafloor sedimentary metagenomes.</title>
        <authorList>
            <person name="Kawai M."/>
            <person name="Futagami T."/>
            <person name="Toyoda A."/>
            <person name="Takaki Y."/>
            <person name="Nishi S."/>
            <person name="Hori S."/>
            <person name="Arai W."/>
            <person name="Tsubouchi T."/>
            <person name="Morono Y."/>
            <person name="Uchiyama I."/>
            <person name="Ito T."/>
            <person name="Fujiyama A."/>
            <person name="Inagaki F."/>
            <person name="Takami H."/>
        </authorList>
    </citation>
    <scope>NUCLEOTIDE SEQUENCE</scope>
    <source>
        <strain evidence="1">Expedition CK06-06</strain>
    </source>
</reference>
<dbReference type="AlphaFoldDB" id="X1HY16"/>
<proteinExistence type="predicted"/>
<protein>
    <submittedName>
        <fullName evidence="1">Uncharacterized protein</fullName>
    </submittedName>
</protein>
<organism evidence="1">
    <name type="scientific">marine sediment metagenome</name>
    <dbReference type="NCBI Taxonomy" id="412755"/>
    <lineage>
        <taxon>unclassified sequences</taxon>
        <taxon>metagenomes</taxon>
        <taxon>ecological metagenomes</taxon>
    </lineage>
</organism>
<accession>X1HY16</accession>
<sequence length="186" mass="21940">MSLLEKLACMQKRKNEVLNQELAKELAQKNDKSGINEDYKKYKKDIQDIFSNFYGHPLIPFYPLRFFHINLEDLLFYWNALSKSLVKLQAKRSTIIKPLPHNDQIGFDNTGISDDIRRNLENSLEKLYYCREKIYTVLPYLFSNPEINKGNIKKFRDSCLQNICKKLRGKSSKIPVMIKIRNVFKA</sequence>
<gene>
    <name evidence="1" type="ORF">S03H2_49818</name>
</gene>
<feature type="non-terminal residue" evidence="1">
    <location>
        <position position="186"/>
    </location>
</feature>
<evidence type="ECO:0000313" key="1">
    <source>
        <dbReference type="EMBL" id="GAH75036.1"/>
    </source>
</evidence>
<name>X1HY16_9ZZZZ</name>